<dbReference type="AlphaFoldDB" id="A0A0A1UGD4"/>
<gene>
    <name evidence="2" type="ORF">EIN_246880</name>
</gene>
<dbReference type="InterPro" id="IPR004330">
    <property type="entry name" value="FAR1_DNA_bnd_dom"/>
</dbReference>
<reference evidence="2 3" key="1">
    <citation type="submission" date="2012-10" db="EMBL/GenBank/DDBJ databases">
        <authorList>
            <person name="Zafar N."/>
            <person name="Inman J."/>
            <person name="Hall N."/>
            <person name="Lorenzi H."/>
            <person name="Caler E."/>
        </authorList>
    </citation>
    <scope>NUCLEOTIDE SEQUENCE [LARGE SCALE GENOMIC DNA]</scope>
    <source>
        <strain evidence="2 3">IP1</strain>
    </source>
</reference>
<evidence type="ECO:0000313" key="3">
    <source>
        <dbReference type="Proteomes" id="UP000014680"/>
    </source>
</evidence>
<dbReference type="PANTHER" id="PTHR46328:SF42">
    <property type="entry name" value="PROTEIN FAR1-RELATED SEQUENCE 5-LIKE ISOFORM X1"/>
    <property type="match status" value="1"/>
</dbReference>
<evidence type="ECO:0000259" key="1">
    <source>
        <dbReference type="Pfam" id="PF03101"/>
    </source>
</evidence>
<sequence length="395" mass="44830">MFPYVEKPTATPAYCSESTQSLAPQFSSQVRYSALSPISVDRPPFTMSPDLLNPPEVPRFHPITVQTLETQLSTYSKPTPSQFTQNAFSPFQRRFQKTSAIKEEEPKPFQKYEGTGYTSNSFTQQKLPNQTFSSFQNISHFAPVAPPPQSLFKKCVPPVIQARRQPEVKTENFDLSFSEKTTSSFNDISPTRTVFSPINLVQTNQTQTSNVLRYPRPVSATSEILFQPSYTHNSMFSPLNQNFCLQQNTPFERPQSVPTNSAVAELTIPKELETHRITKYEGLSEFQTYEEAMQALNEWAKDVGVVLRKGSGNNKSMKDGTKRKVVLVCQCSGKYRSCSGSPTEEVELSKINEKTKGTRKRRSKKTGCPFRINLNFRTKTNTWNITKMICEHNHL</sequence>
<proteinExistence type="predicted"/>
<feature type="domain" description="FAR1" evidence="1">
    <location>
        <begin position="297"/>
        <end position="394"/>
    </location>
</feature>
<dbReference type="VEuPathDB" id="AmoebaDB:EIN_246880"/>
<dbReference type="OrthoDB" id="26633at2759"/>
<protein>
    <recommendedName>
        <fullName evidence="1">FAR1 domain-containing protein</fullName>
    </recommendedName>
</protein>
<dbReference type="KEGG" id="eiv:EIN_246880"/>
<dbReference type="GeneID" id="14894011"/>
<dbReference type="PANTHER" id="PTHR46328">
    <property type="entry name" value="FAR-RED IMPAIRED RESPONSIVE (FAR1) FAMILY PROTEIN-RELATED"/>
    <property type="match status" value="1"/>
</dbReference>
<name>A0A0A1UGD4_ENTIV</name>
<dbReference type="Pfam" id="PF03101">
    <property type="entry name" value="FAR1"/>
    <property type="match status" value="1"/>
</dbReference>
<accession>A0A0A1UGD4</accession>
<organism evidence="2 3">
    <name type="scientific">Entamoeba invadens IP1</name>
    <dbReference type="NCBI Taxonomy" id="370355"/>
    <lineage>
        <taxon>Eukaryota</taxon>
        <taxon>Amoebozoa</taxon>
        <taxon>Evosea</taxon>
        <taxon>Archamoebae</taxon>
        <taxon>Mastigamoebida</taxon>
        <taxon>Entamoebidae</taxon>
        <taxon>Entamoeba</taxon>
    </lineage>
</organism>
<dbReference type="Proteomes" id="UP000014680">
    <property type="component" value="Unassembled WGS sequence"/>
</dbReference>
<dbReference type="RefSeq" id="XP_004261565.1">
    <property type="nucleotide sequence ID" value="XM_004261517.1"/>
</dbReference>
<keyword evidence="3" id="KW-1185">Reference proteome</keyword>
<evidence type="ECO:0000313" key="2">
    <source>
        <dbReference type="EMBL" id="ELP94794.1"/>
    </source>
</evidence>
<dbReference type="EMBL" id="KB206169">
    <property type="protein sequence ID" value="ELP94794.1"/>
    <property type="molecule type" value="Genomic_DNA"/>
</dbReference>